<evidence type="ECO:0000313" key="3">
    <source>
        <dbReference type="Proteomes" id="UP000091914"/>
    </source>
</evidence>
<feature type="region of interest" description="Disordered" evidence="1">
    <location>
        <begin position="1"/>
        <end position="60"/>
    </location>
</feature>
<dbReference type="EMBL" id="LZSX01000079">
    <property type="protein sequence ID" value="OBB81297.1"/>
    <property type="molecule type" value="Genomic_DNA"/>
</dbReference>
<comment type="caution">
    <text evidence="2">The sequence shown here is derived from an EMBL/GenBank/DDBJ whole genome shotgun (WGS) entry which is preliminary data.</text>
</comment>
<dbReference type="Proteomes" id="UP000091914">
    <property type="component" value="Unassembled WGS sequence"/>
</dbReference>
<evidence type="ECO:0000313" key="2">
    <source>
        <dbReference type="EMBL" id="OBB81297.1"/>
    </source>
</evidence>
<protein>
    <submittedName>
        <fullName evidence="2">Uncharacterized protein</fullName>
    </submittedName>
</protein>
<gene>
    <name evidence="2" type="ORF">A5760_17175</name>
</gene>
<name>A0A1A0VDG2_9MYCO</name>
<accession>A0A1A0VDG2</accession>
<proteinExistence type="predicted"/>
<dbReference type="AlphaFoldDB" id="A0A1A0VDG2"/>
<organism evidence="2 3">
    <name type="scientific">Mycobacterium colombiense</name>
    <dbReference type="NCBI Taxonomy" id="339268"/>
    <lineage>
        <taxon>Bacteria</taxon>
        <taxon>Bacillati</taxon>
        <taxon>Actinomycetota</taxon>
        <taxon>Actinomycetes</taxon>
        <taxon>Mycobacteriales</taxon>
        <taxon>Mycobacteriaceae</taxon>
        <taxon>Mycobacterium</taxon>
        <taxon>Mycobacterium avium complex (MAC)</taxon>
    </lineage>
</organism>
<sequence length="60" mass="6611">MSQSEFGHPLRRICRRKPSRRATNPASGRHTARHDMPPYPSVELLWSGPGPGATDDDEGA</sequence>
<feature type="compositionally biased region" description="Basic residues" evidence="1">
    <location>
        <begin position="9"/>
        <end position="20"/>
    </location>
</feature>
<dbReference type="OrthoDB" id="4736476at2"/>
<dbReference type="RefSeq" id="WP_064883571.1">
    <property type="nucleotide sequence ID" value="NZ_LZSX01000079.1"/>
</dbReference>
<reference evidence="2 3" key="1">
    <citation type="submission" date="2016-06" db="EMBL/GenBank/DDBJ databases">
        <authorList>
            <person name="Kjaerup R.B."/>
            <person name="Dalgaard T.S."/>
            <person name="Juul-Madsen H.R."/>
        </authorList>
    </citation>
    <scope>NUCLEOTIDE SEQUENCE [LARGE SCALE GENOMIC DNA]</scope>
    <source>
        <strain evidence="2 3">852002-51834_SCH5396731</strain>
    </source>
</reference>
<evidence type="ECO:0000256" key="1">
    <source>
        <dbReference type="SAM" id="MobiDB-lite"/>
    </source>
</evidence>